<reference evidence="2 3" key="1">
    <citation type="submission" date="2023-04" db="EMBL/GenBank/DDBJ databases">
        <title>A novel bacteria isolated from coastal sediment.</title>
        <authorList>
            <person name="Liu X.-J."/>
            <person name="Du Z.-J."/>
        </authorList>
    </citation>
    <scope>NUCLEOTIDE SEQUENCE [LARGE SCALE GENOMIC DNA]</scope>
    <source>
        <strain evidence="2 3">SDUM461003</strain>
    </source>
</reference>
<dbReference type="Gene3D" id="3.40.1440.10">
    <property type="entry name" value="GIY-YIG endonuclease"/>
    <property type="match status" value="1"/>
</dbReference>
<dbReference type="Pfam" id="PF01541">
    <property type="entry name" value="GIY-YIG"/>
    <property type="match status" value="1"/>
</dbReference>
<dbReference type="PROSITE" id="PS50164">
    <property type="entry name" value="GIY_YIG"/>
    <property type="match status" value="1"/>
</dbReference>
<dbReference type="InterPro" id="IPR035901">
    <property type="entry name" value="GIY-YIG_endonuc_sf"/>
</dbReference>
<comment type="caution">
    <text evidence="2">The sequence shown here is derived from an EMBL/GenBank/DDBJ whole genome shotgun (WGS) entry which is preliminary data.</text>
</comment>
<accession>A0ABU1B263</accession>
<feature type="domain" description="GIY-YIG" evidence="1">
    <location>
        <begin position="1"/>
        <end position="64"/>
    </location>
</feature>
<evidence type="ECO:0000259" key="1">
    <source>
        <dbReference type="PROSITE" id="PS50164"/>
    </source>
</evidence>
<gene>
    <name evidence="2" type="ORF">QEH52_19930</name>
</gene>
<dbReference type="InterPro" id="IPR000305">
    <property type="entry name" value="GIY-YIG_endonuc"/>
</dbReference>
<dbReference type="SUPFAM" id="SSF82771">
    <property type="entry name" value="GIY-YIG endonuclease"/>
    <property type="match status" value="1"/>
</dbReference>
<feature type="non-terminal residue" evidence="2">
    <location>
        <position position="64"/>
    </location>
</feature>
<dbReference type="RefSeq" id="WP_308952717.1">
    <property type="nucleotide sequence ID" value="NZ_JARXHW010000180.1"/>
</dbReference>
<dbReference type="EMBL" id="JARXHW010000180">
    <property type="protein sequence ID" value="MDQ8209799.1"/>
    <property type="molecule type" value="Genomic_DNA"/>
</dbReference>
<evidence type="ECO:0000313" key="2">
    <source>
        <dbReference type="EMBL" id="MDQ8209799.1"/>
    </source>
</evidence>
<dbReference type="Proteomes" id="UP001225316">
    <property type="component" value="Unassembled WGS sequence"/>
</dbReference>
<name>A0ABU1B263_9BACT</name>
<sequence length="64" mass="7642">MFYVYVLQSQLDQGLYIAYAGNLRRRLFEHNTCEAKATSFRRPWKLIYYEAYVLEEVLEVADSV</sequence>
<proteinExistence type="predicted"/>
<organism evidence="2 3">
    <name type="scientific">Thalassobacterium maritimum</name>
    <dbReference type="NCBI Taxonomy" id="3041265"/>
    <lineage>
        <taxon>Bacteria</taxon>
        <taxon>Pseudomonadati</taxon>
        <taxon>Verrucomicrobiota</taxon>
        <taxon>Opitutia</taxon>
        <taxon>Puniceicoccales</taxon>
        <taxon>Coraliomargaritaceae</taxon>
        <taxon>Thalassobacterium</taxon>
    </lineage>
</organism>
<keyword evidence="3" id="KW-1185">Reference proteome</keyword>
<evidence type="ECO:0000313" key="3">
    <source>
        <dbReference type="Proteomes" id="UP001225316"/>
    </source>
</evidence>
<protein>
    <submittedName>
        <fullName evidence="2">GIY-YIG nuclease family protein</fullName>
    </submittedName>
</protein>